<dbReference type="EMBL" id="CP002444">
    <property type="protein sequence ID" value="ADU97040.1"/>
    <property type="molecule type" value="Genomic_DNA"/>
</dbReference>
<dbReference type="AlphaFoldDB" id="E8T2E5"/>
<evidence type="ECO:0000259" key="1">
    <source>
        <dbReference type="Pfam" id="PF04233"/>
    </source>
</evidence>
<dbReference type="InterPro" id="IPR006528">
    <property type="entry name" value="Phage_head_morphogenesis_dom"/>
</dbReference>
<sequence length="423" mass="49987">MTHVKEKEEQKLFFDHDFDATFEEAVEFMKEKLSLKPEEFYELDAKARFRAFTVAKLTGLGAIERVKEKLLKAIEEGKTLKEWIEELGEDGILKAVGFHQSNPWYLETVFRTNISTAYNAGRFMQFARSKDKIKYLEYVAIDDGRTTPICKRLDGTKLPPDDPFWATYTPPNHFNCRSTVRAIFKGSNEAGKVRKRAPRDLPELPEGFRSSPLSSWWKLIDSMARRVVKYGLKDEILEKAKKLCQKNLSDDWCEEYKEVERYLRDAEEIVEKQQKAEKEFLKVLKEFDVEKPEESFKKLWVSERTYQNHLRDRLDEGVISGWKDYLEKTLETLALYSGVYYEVYSESWDRILYDRKRQWMVVLTEKGRIISSMKVNEKLKELFDRHIQKAKRDKQTLEIHRGKTNEELKREAEGVLKALRGKK</sequence>
<accession>E8T2E5</accession>
<evidence type="ECO:0000313" key="2">
    <source>
        <dbReference type="EMBL" id="ADU97040.1"/>
    </source>
</evidence>
<dbReference type="NCBIfam" id="TIGR01641">
    <property type="entry name" value="phageSPP1_gp7"/>
    <property type="match status" value="1"/>
</dbReference>
<evidence type="ECO:0000313" key="3">
    <source>
        <dbReference type="Proteomes" id="UP000006362"/>
    </source>
</evidence>
<dbReference type="Proteomes" id="UP000006362">
    <property type="component" value="Chromosome"/>
</dbReference>
<keyword evidence="3" id="KW-1185">Reference proteome</keyword>
<dbReference type="KEGG" id="tam:Theam_1073"/>
<proteinExistence type="predicted"/>
<reference evidence="2" key="1">
    <citation type="submission" date="2011-01" db="EMBL/GenBank/DDBJ databases">
        <title>Complete sequence of chromosome of Thermovibrio ammonificans HB-1.</title>
        <authorList>
            <consortium name="US DOE Joint Genome Institute"/>
            <person name="Lucas S."/>
            <person name="Copeland A."/>
            <person name="Lapidus A."/>
            <person name="Cheng J.-F."/>
            <person name="Goodwin L."/>
            <person name="Pitluck S."/>
            <person name="Davenport K."/>
            <person name="Detter J.C."/>
            <person name="Han C."/>
            <person name="Tapia R."/>
            <person name="Land M."/>
            <person name="Hauser L."/>
            <person name="Kyrpides N."/>
            <person name="Ivanova N."/>
            <person name="Ovchinnikova G."/>
            <person name="Vetriani C."/>
            <person name="Woyke T."/>
        </authorList>
    </citation>
    <scope>NUCLEOTIDE SEQUENCE [LARGE SCALE GENOMIC DNA]</scope>
    <source>
        <strain evidence="2">HB-1</strain>
    </source>
</reference>
<dbReference type="HOGENOM" id="CLU_648801_0_0_0"/>
<protein>
    <submittedName>
        <fullName evidence="2">Phage head morphogenesis protein, SPP1 gp7 family</fullName>
    </submittedName>
</protein>
<organism evidence="2 3">
    <name type="scientific">Thermovibrio ammonificans (strain DSM 15698 / JCM 12110 / HB-1)</name>
    <dbReference type="NCBI Taxonomy" id="648996"/>
    <lineage>
        <taxon>Bacteria</taxon>
        <taxon>Pseudomonadati</taxon>
        <taxon>Aquificota</taxon>
        <taxon>Aquificia</taxon>
        <taxon>Desulfurobacteriales</taxon>
        <taxon>Desulfurobacteriaceae</taxon>
        <taxon>Thermovibrio</taxon>
    </lineage>
</organism>
<feature type="domain" description="Phage head morphogenesis" evidence="1">
    <location>
        <begin position="65"/>
        <end position="180"/>
    </location>
</feature>
<gene>
    <name evidence="2" type="ordered locus">Theam_1073</name>
</gene>
<name>E8T2E5_THEA1</name>
<dbReference type="eggNOG" id="COG2369">
    <property type="taxonomic scope" value="Bacteria"/>
</dbReference>
<dbReference type="STRING" id="648996.Theam_1073"/>
<dbReference type="Pfam" id="PF04233">
    <property type="entry name" value="Phage_Mu_F"/>
    <property type="match status" value="1"/>
</dbReference>